<evidence type="ECO:0000259" key="3">
    <source>
        <dbReference type="Pfam" id="PF09248"/>
    </source>
</evidence>
<organism evidence="4 5">
    <name type="scientific">Lasiosphaeria hispida</name>
    <dbReference type="NCBI Taxonomy" id="260671"/>
    <lineage>
        <taxon>Eukaryota</taxon>
        <taxon>Fungi</taxon>
        <taxon>Dikarya</taxon>
        <taxon>Ascomycota</taxon>
        <taxon>Pezizomycotina</taxon>
        <taxon>Sordariomycetes</taxon>
        <taxon>Sordariomycetidae</taxon>
        <taxon>Sordariales</taxon>
        <taxon>Lasiosphaeriaceae</taxon>
        <taxon>Lasiosphaeria</taxon>
    </lineage>
</organism>
<evidence type="ECO:0000256" key="1">
    <source>
        <dbReference type="ARBA" id="ARBA00001935"/>
    </source>
</evidence>
<feature type="compositionally biased region" description="Basic and acidic residues" evidence="2">
    <location>
        <begin position="242"/>
        <end position="251"/>
    </location>
</feature>
<comment type="cofactor">
    <cofactor evidence="1">
        <name>Cu cation</name>
        <dbReference type="ChEBI" id="CHEBI:23378"/>
    </cofactor>
</comment>
<dbReference type="Gene3D" id="3.10.450.40">
    <property type="match status" value="1"/>
</dbReference>
<dbReference type="InterPro" id="IPR016182">
    <property type="entry name" value="Cu_amine_oxidase_N-reg"/>
</dbReference>
<keyword evidence="5" id="KW-1185">Reference proteome</keyword>
<dbReference type="Pfam" id="PF09248">
    <property type="entry name" value="DUF1965"/>
    <property type="match status" value="1"/>
</dbReference>
<dbReference type="GO" id="GO:0008131">
    <property type="term" value="F:primary methylamine oxidase activity"/>
    <property type="evidence" value="ECO:0007669"/>
    <property type="project" value="InterPro"/>
</dbReference>
<feature type="domain" description="DUF1965" evidence="3">
    <location>
        <begin position="13"/>
        <end position="76"/>
    </location>
</feature>
<evidence type="ECO:0000313" key="4">
    <source>
        <dbReference type="EMBL" id="KAK3347239.1"/>
    </source>
</evidence>
<dbReference type="EMBL" id="JAUIQD010000006">
    <property type="protein sequence ID" value="KAK3347239.1"/>
    <property type="molecule type" value="Genomic_DNA"/>
</dbReference>
<dbReference type="GO" id="GO:0048038">
    <property type="term" value="F:quinone binding"/>
    <property type="evidence" value="ECO:0007669"/>
    <property type="project" value="InterPro"/>
</dbReference>
<dbReference type="InterPro" id="IPR015328">
    <property type="entry name" value="DUF1965"/>
</dbReference>
<reference evidence="4" key="1">
    <citation type="journal article" date="2023" name="Mol. Phylogenet. Evol.">
        <title>Genome-scale phylogeny and comparative genomics of the fungal order Sordariales.</title>
        <authorList>
            <person name="Hensen N."/>
            <person name="Bonometti L."/>
            <person name="Westerberg I."/>
            <person name="Brannstrom I.O."/>
            <person name="Guillou S."/>
            <person name="Cros-Aarteil S."/>
            <person name="Calhoun S."/>
            <person name="Haridas S."/>
            <person name="Kuo A."/>
            <person name="Mondo S."/>
            <person name="Pangilinan J."/>
            <person name="Riley R."/>
            <person name="LaButti K."/>
            <person name="Andreopoulos B."/>
            <person name="Lipzen A."/>
            <person name="Chen C."/>
            <person name="Yan M."/>
            <person name="Daum C."/>
            <person name="Ng V."/>
            <person name="Clum A."/>
            <person name="Steindorff A."/>
            <person name="Ohm R.A."/>
            <person name="Martin F."/>
            <person name="Silar P."/>
            <person name="Natvig D.O."/>
            <person name="Lalanne C."/>
            <person name="Gautier V."/>
            <person name="Ament-Velasquez S.L."/>
            <person name="Kruys A."/>
            <person name="Hutchinson M.I."/>
            <person name="Powell A.J."/>
            <person name="Barry K."/>
            <person name="Miller A.N."/>
            <person name="Grigoriev I.V."/>
            <person name="Debuchy R."/>
            <person name="Gladieux P."/>
            <person name="Hiltunen Thoren M."/>
            <person name="Johannesson H."/>
        </authorList>
    </citation>
    <scope>NUCLEOTIDE SEQUENCE</scope>
    <source>
        <strain evidence="4">CBS 955.72</strain>
    </source>
</reference>
<reference evidence="4" key="2">
    <citation type="submission" date="2023-06" db="EMBL/GenBank/DDBJ databases">
        <authorList>
            <consortium name="Lawrence Berkeley National Laboratory"/>
            <person name="Haridas S."/>
            <person name="Hensen N."/>
            <person name="Bonometti L."/>
            <person name="Westerberg I."/>
            <person name="Brannstrom I.O."/>
            <person name="Guillou S."/>
            <person name="Cros-Aarteil S."/>
            <person name="Calhoun S."/>
            <person name="Kuo A."/>
            <person name="Mondo S."/>
            <person name="Pangilinan J."/>
            <person name="Riley R."/>
            <person name="Labutti K."/>
            <person name="Andreopoulos B."/>
            <person name="Lipzen A."/>
            <person name="Chen C."/>
            <person name="Yanf M."/>
            <person name="Daum C."/>
            <person name="Ng V."/>
            <person name="Clum A."/>
            <person name="Steindorff A."/>
            <person name="Ohm R."/>
            <person name="Martin F."/>
            <person name="Silar P."/>
            <person name="Natvig D."/>
            <person name="Lalanne C."/>
            <person name="Gautier V."/>
            <person name="Ament-Velasquez S.L."/>
            <person name="Kruys A."/>
            <person name="Hutchinson M.I."/>
            <person name="Powell A.J."/>
            <person name="Barry K."/>
            <person name="Miller A.N."/>
            <person name="Grigoriev I.V."/>
            <person name="Debuchy R."/>
            <person name="Gladieux P."/>
            <person name="Thoren M.H."/>
            <person name="Johannesson H."/>
        </authorList>
    </citation>
    <scope>NUCLEOTIDE SEQUENCE</scope>
    <source>
        <strain evidence="4">CBS 955.72</strain>
    </source>
</reference>
<dbReference type="SUPFAM" id="SSF49998">
    <property type="entry name" value="Amine oxidase catalytic domain"/>
    <property type="match status" value="1"/>
</dbReference>
<name>A0AAJ0MBT6_9PEZI</name>
<protein>
    <recommendedName>
        <fullName evidence="3">DUF1965 domain-containing protein</fullName>
    </recommendedName>
</protein>
<dbReference type="AlphaFoldDB" id="A0AAJ0MBT6"/>
<dbReference type="GO" id="GO:0009308">
    <property type="term" value="P:amine metabolic process"/>
    <property type="evidence" value="ECO:0007669"/>
    <property type="project" value="InterPro"/>
</dbReference>
<dbReference type="Proteomes" id="UP001275084">
    <property type="component" value="Unassembled WGS sequence"/>
</dbReference>
<evidence type="ECO:0000313" key="5">
    <source>
        <dbReference type="Proteomes" id="UP001275084"/>
    </source>
</evidence>
<evidence type="ECO:0000256" key="2">
    <source>
        <dbReference type="SAM" id="MobiDB-lite"/>
    </source>
</evidence>
<sequence>MRWVTFFQNSNASTLLPQGLHFKADITGTDATKWRVVMWLHNGITYPGTDEFRKAWESPKFEKTKTNLDGSWTTLQSELAPGSEDYSTNAPPDCEEGYVSWMGFSFNLAFSRVHGIALYHIHAALSSSIHDHILNFKADIDLPSYTPQLHPHPQYPRRNHHPLLPLVPHPAQHHDLPPLHHPALSRAQLAPQQREHVYVVTGAPNNLGEARRYRMMPGTGVGTPAHPTGREAGASSAMFSSSDRRPYFKRK</sequence>
<feature type="region of interest" description="Disordered" evidence="2">
    <location>
        <begin position="217"/>
        <end position="251"/>
    </location>
</feature>
<accession>A0AAJ0MBT6</accession>
<dbReference type="InterPro" id="IPR036460">
    <property type="entry name" value="Cu_amine_oxidase_C_sf"/>
</dbReference>
<dbReference type="Gene3D" id="2.70.98.20">
    <property type="entry name" value="Copper amine oxidase, catalytic domain"/>
    <property type="match status" value="2"/>
</dbReference>
<dbReference type="GO" id="GO:0005507">
    <property type="term" value="F:copper ion binding"/>
    <property type="evidence" value="ECO:0007669"/>
    <property type="project" value="InterPro"/>
</dbReference>
<proteinExistence type="predicted"/>
<gene>
    <name evidence="4" type="ORF">B0T25DRAFT_572310</name>
</gene>
<dbReference type="SUPFAM" id="SSF54416">
    <property type="entry name" value="Amine oxidase N-terminal region"/>
    <property type="match status" value="1"/>
</dbReference>
<comment type="caution">
    <text evidence="4">The sequence shown here is derived from an EMBL/GenBank/DDBJ whole genome shotgun (WGS) entry which is preliminary data.</text>
</comment>